<dbReference type="AlphaFoldDB" id="U1R7Z4"/>
<evidence type="ECO:0000256" key="2">
    <source>
        <dbReference type="SAM" id="Phobius"/>
    </source>
</evidence>
<dbReference type="HOGENOM" id="CLU_057829_0_0_11"/>
<feature type="region of interest" description="Disordered" evidence="1">
    <location>
        <begin position="193"/>
        <end position="212"/>
    </location>
</feature>
<reference evidence="3 4" key="1">
    <citation type="submission" date="2013-08" db="EMBL/GenBank/DDBJ databases">
        <authorList>
            <person name="Weinstock G."/>
            <person name="Sodergren E."/>
            <person name="Wylie T."/>
            <person name="Fulton L."/>
            <person name="Fulton R."/>
            <person name="Fronick C."/>
            <person name="O'Laughlin M."/>
            <person name="Godfrey J."/>
            <person name="Miner T."/>
            <person name="Herter B."/>
            <person name="Appelbaum E."/>
            <person name="Cordes M."/>
            <person name="Lek S."/>
            <person name="Wollam A."/>
            <person name="Pepin K.H."/>
            <person name="Palsikar V.B."/>
            <person name="Mitreva M."/>
            <person name="Wilson R.K."/>
        </authorList>
    </citation>
    <scope>NUCLEOTIDE SEQUENCE [LARGE SCALE GENOMIC DNA]</scope>
    <source>
        <strain evidence="3 4">F0580</strain>
    </source>
</reference>
<organism evidence="3 4">
    <name type="scientific">Alloscardovia omnicolens F0580</name>
    <dbReference type="NCBI Taxonomy" id="1321816"/>
    <lineage>
        <taxon>Bacteria</taxon>
        <taxon>Bacillati</taxon>
        <taxon>Actinomycetota</taxon>
        <taxon>Actinomycetes</taxon>
        <taxon>Bifidobacteriales</taxon>
        <taxon>Bifidobacteriaceae</taxon>
        <taxon>Alloscardovia</taxon>
    </lineage>
</organism>
<dbReference type="EMBL" id="AWSI01000042">
    <property type="protein sequence ID" value="ERH29679.1"/>
    <property type="molecule type" value="Genomic_DNA"/>
</dbReference>
<feature type="transmembrane region" description="Helical" evidence="2">
    <location>
        <begin position="111"/>
        <end position="130"/>
    </location>
</feature>
<keyword evidence="2" id="KW-1133">Transmembrane helix</keyword>
<evidence type="ECO:0000313" key="3">
    <source>
        <dbReference type="EMBL" id="ERH29679.1"/>
    </source>
</evidence>
<evidence type="ECO:0000313" key="4">
    <source>
        <dbReference type="Proteomes" id="UP000016519"/>
    </source>
</evidence>
<keyword evidence="4" id="KW-1185">Reference proteome</keyword>
<evidence type="ECO:0000256" key="1">
    <source>
        <dbReference type="SAM" id="MobiDB-lite"/>
    </source>
</evidence>
<feature type="region of interest" description="Disordered" evidence="1">
    <location>
        <begin position="287"/>
        <end position="311"/>
    </location>
</feature>
<feature type="compositionally biased region" description="Polar residues" evidence="1">
    <location>
        <begin position="193"/>
        <end position="209"/>
    </location>
</feature>
<sequence length="319" mass="36160">MTPMSFIVEVMVTQSLSGIVLIVLALVVLIGIVPLSTMRSQRNASRHFEDKYSSSLHVIDDDAAAVRDELRVLQKERFDAAKQEANALRFTAHRVNRMRALRRSGIRHRRILTMVLLVATIAVPVCAYLWNFSYWWSAFPVALLLTVLGFGITQARRARLWEEELKQYRVTSSSHKPNGITRFDLTDVHAHNAQSNAERATEQAGVQSVQKDKDNNEPLFTVDTVKTIEFNSVDIEHSAHSNRDNNDELDIFVPQTHNDQMAHEDDSYEVLSREIVSARQVAQAVPPTHTVHIPSSDDAANRADKEQVDVNSILEMRRQ</sequence>
<accession>U1R7Z4</accession>
<keyword evidence="2" id="KW-0472">Membrane</keyword>
<protein>
    <submittedName>
        <fullName evidence="3">Uncharacterized protein</fullName>
    </submittedName>
</protein>
<feature type="transmembrane region" description="Helical" evidence="2">
    <location>
        <begin position="12"/>
        <end position="36"/>
    </location>
</feature>
<feature type="compositionally biased region" description="Basic and acidic residues" evidence="1">
    <location>
        <begin position="299"/>
        <end position="308"/>
    </location>
</feature>
<gene>
    <name evidence="3" type="ORF">HMPREF9244_01587</name>
</gene>
<proteinExistence type="predicted"/>
<feature type="transmembrane region" description="Helical" evidence="2">
    <location>
        <begin position="136"/>
        <end position="153"/>
    </location>
</feature>
<comment type="caution">
    <text evidence="3">The sequence shown here is derived from an EMBL/GenBank/DDBJ whole genome shotgun (WGS) entry which is preliminary data.</text>
</comment>
<name>U1R7Z4_9BIFI</name>
<dbReference type="PATRIC" id="fig|1321816.3.peg.1398"/>
<keyword evidence="2" id="KW-0812">Transmembrane</keyword>
<dbReference type="STRING" id="419015.HMPREF3214_00826"/>
<dbReference type="Proteomes" id="UP000016519">
    <property type="component" value="Unassembled WGS sequence"/>
</dbReference>